<dbReference type="RefSeq" id="WP_021193393.1">
    <property type="nucleotide sequence ID" value="NZ_CP012606.1"/>
</dbReference>
<dbReference type="SMART" id="SM00421">
    <property type="entry name" value="HTH_LUXR"/>
    <property type="match status" value="1"/>
</dbReference>
<dbReference type="EMBL" id="CP012606">
    <property type="protein sequence ID" value="ANH76695.1"/>
    <property type="molecule type" value="Genomic_DNA"/>
</dbReference>
<dbReference type="InterPro" id="IPR000792">
    <property type="entry name" value="Tscrpt_reg_LuxR_C"/>
</dbReference>
<sequence>MRLFVSGRSVGKISKRLHRSKQTVSTQKNSVMRQLGLEREADLFCYAIETGLASPSTLPQTEVGS</sequence>
<dbReference type="Pfam" id="PF00196">
    <property type="entry name" value="GerE"/>
    <property type="match status" value="1"/>
</dbReference>
<dbReference type="SUPFAM" id="SSF46894">
    <property type="entry name" value="C-terminal effector domain of the bipartite response regulators"/>
    <property type="match status" value="1"/>
</dbReference>
<gene>
    <name evidence="2" type="ORF">ACS15_5224</name>
</gene>
<dbReference type="Gene3D" id="1.10.10.10">
    <property type="entry name" value="Winged helix-like DNA-binding domain superfamily/Winged helix DNA-binding domain"/>
    <property type="match status" value="1"/>
</dbReference>
<dbReference type="AlphaFoldDB" id="A0AAC9BMC7"/>
<name>A0AAC9BMC7_9RALS</name>
<evidence type="ECO:0000259" key="1">
    <source>
        <dbReference type="PROSITE" id="PS50043"/>
    </source>
</evidence>
<dbReference type="Proteomes" id="UP000077927">
    <property type="component" value="Chromosome 2"/>
</dbReference>
<dbReference type="GO" id="GO:0003677">
    <property type="term" value="F:DNA binding"/>
    <property type="evidence" value="ECO:0007669"/>
    <property type="project" value="InterPro"/>
</dbReference>
<evidence type="ECO:0000313" key="2">
    <source>
        <dbReference type="EMBL" id="ANH76695.1"/>
    </source>
</evidence>
<accession>A0AAC9BMC7</accession>
<evidence type="ECO:0000313" key="3">
    <source>
        <dbReference type="Proteomes" id="UP000077927"/>
    </source>
</evidence>
<organism evidence="2 3">
    <name type="scientific">Ralstonia insidiosa</name>
    <dbReference type="NCBI Taxonomy" id="190721"/>
    <lineage>
        <taxon>Bacteria</taxon>
        <taxon>Pseudomonadati</taxon>
        <taxon>Pseudomonadota</taxon>
        <taxon>Betaproteobacteria</taxon>
        <taxon>Burkholderiales</taxon>
        <taxon>Burkholderiaceae</taxon>
        <taxon>Ralstonia</taxon>
    </lineage>
</organism>
<reference evidence="2 3" key="1">
    <citation type="submission" date="2015-09" db="EMBL/GenBank/DDBJ databases">
        <authorList>
            <person name="Xu Y."/>
            <person name="Nagy A."/>
            <person name="Liu N.T."/>
            <person name="Nou X."/>
        </authorList>
    </citation>
    <scope>NUCLEOTIDE SEQUENCE [LARGE SCALE GENOMIC DNA]</scope>
    <source>
        <strain evidence="2 3">FC1138</strain>
    </source>
</reference>
<protein>
    <submittedName>
        <fullName evidence="2">Bacterial regulatory, luxR family protein</fullName>
    </submittedName>
</protein>
<proteinExistence type="predicted"/>
<dbReference type="InterPro" id="IPR016032">
    <property type="entry name" value="Sig_transdc_resp-reg_C-effctor"/>
</dbReference>
<dbReference type="KEGG" id="rin:ACS15_5224"/>
<dbReference type="GO" id="GO:0006355">
    <property type="term" value="P:regulation of DNA-templated transcription"/>
    <property type="evidence" value="ECO:0007669"/>
    <property type="project" value="InterPro"/>
</dbReference>
<dbReference type="PROSITE" id="PS50043">
    <property type="entry name" value="HTH_LUXR_2"/>
    <property type="match status" value="1"/>
</dbReference>
<dbReference type="InterPro" id="IPR036388">
    <property type="entry name" value="WH-like_DNA-bd_sf"/>
</dbReference>
<feature type="domain" description="HTH luxR-type" evidence="1">
    <location>
        <begin position="1"/>
        <end position="51"/>
    </location>
</feature>